<dbReference type="KEGG" id="emo:DM558_03635"/>
<evidence type="ECO:0000256" key="3">
    <source>
        <dbReference type="ARBA" id="ARBA00023125"/>
    </source>
</evidence>
<dbReference type="SUPFAM" id="SSF48008">
    <property type="entry name" value="GntR ligand-binding domain-like"/>
    <property type="match status" value="1"/>
</dbReference>
<dbReference type="InterPro" id="IPR011711">
    <property type="entry name" value="GntR_C"/>
</dbReference>
<name>A0A3Q9JHY4_9GAMM</name>
<dbReference type="EMBL" id="CP029822">
    <property type="protein sequence ID" value="AZS49921.1"/>
    <property type="molecule type" value="Genomic_DNA"/>
</dbReference>
<evidence type="ECO:0000256" key="6">
    <source>
        <dbReference type="ARBA" id="ARBA00039592"/>
    </source>
</evidence>
<keyword evidence="3" id="KW-0238">DNA-binding</keyword>
<accession>A0A3Q9JHY4</accession>
<dbReference type="InterPro" id="IPR036390">
    <property type="entry name" value="WH_DNA-bd_sf"/>
</dbReference>
<dbReference type="InterPro" id="IPR008920">
    <property type="entry name" value="TF_FadR/GntR_C"/>
</dbReference>
<evidence type="ECO:0000256" key="2">
    <source>
        <dbReference type="ARBA" id="ARBA00023015"/>
    </source>
</evidence>
<keyword evidence="9" id="KW-1185">Reference proteome</keyword>
<dbReference type="AlphaFoldDB" id="A0A3Q9JHY4"/>
<feature type="domain" description="HTH gntR-type" evidence="7">
    <location>
        <begin position="9"/>
        <end position="77"/>
    </location>
</feature>
<evidence type="ECO:0000256" key="4">
    <source>
        <dbReference type="ARBA" id="ARBA00023163"/>
    </source>
</evidence>
<dbReference type="Proteomes" id="UP000273143">
    <property type="component" value="Chromosome"/>
</dbReference>
<keyword evidence="4" id="KW-0804">Transcription</keyword>
<dbReference type="InterPro" id="IPR036388">
    <property type="entry name" value="WH-like_DNA-bd_sf"/>
</dbReference>
<keyword evidence="2" id="KW-0805">Transcription regulation</keyword>
<dbReference type="SMART" id="SM00895">
    <property type="entry name" value="FCD"/>
    <property type="match status" value="1"/>
</dbReference>
<dbReference type="SMART" id="SM00345">
    <property type="entry name" value="HTH_GNTR"/>
    <property type="match status" value="1"/>
</dbReference>
<evidence type="ECO:0000313" key="8">
    <source>
        <dbReference type="EMBL" id="AZS49921.1"/>
    </source>
</evidence>
<dbReference type="Gene3D" id="1.20.120.530">
    <property type="entry name" value="GntR ligand-binding domain-like"/>
    <property type="match status" value="1"/>
</dbReference>
<dbReference type="PANTHER" id="PTHR43537:SF34">
    <property type="entry name" value="PYRUVATE DEHYDROGENASE COMPLEX REPRESSOR"/>
    <property type="match status" value="1"/>
</dbReference>
<dbReference type="InterPro" id="IPR000524">
    <property type="entry name" value="Tscrpt_reg_HTH_GntR"/>
</dbReference>
<dbReference type="RefSeq" id="WP_127162092.1">
    <property type="nucleotide sequence ID" value="NZ_CP029822.1"/>
</dbReference>
<dbReference type="PRINTS" id="PR00035">
    <property type="entry name" value="HTHGNTR"/>
</dbReference>
<evidence type="ECO:0000313" key="9">
    <source>
        <dbReference type="Proteomes" id="UP000273143"/>
    </source>
</evidence>
<dbReference type="PANTHER" id="PTHR43537">
    <property type="entry name" value="TRANSCRIPTIONAL REGULATOR, GNTR FAMILY"/>
    <property type="match status" value="1"/>
</dbReference>
<sequence>MVQQLIRSKKVSDDIVEQLEHLILEGIFKPGSRLPAERKLAEEFGVSRPSVREALKKMVAKGLVISRQGGGNFVVESVGQLFRDPILSLYGDYPEAQRDLLEFRHTLEASCAYYAALRSNKLDLENLVQHFNVMKACYLNKQSTKNQEAEADAGFHLAIAEASHNMVLLQIMRMLFDLVKQNITSSIFCLYTGCKQTRDQLMEQHTALYEAILSRDAELAKTVAGDHINYVRQVLDELERDQKRIVQSERRHKGETKK</sequence>
<protein>
    <recommendedName>
        <fullName evidence="6">Pyruvate dehydrogenase complex repressor</fullName>
    </recommendedName>
</protein>
<proteinExistence type="predicted"/>
<evidence type="ECO:0000256" key="1">
    <source>
        <dbReference type="ARBA" id="ARBA00022491"/>
    </source>
</evidence>
<dbReference type="GO" id="GO:0003677">
    <property type="term" value="F:DNA binding"/>
    <property type="evidence" value="ECO:0007669"/>
    <property type="project" value="UniProtKB-KW"/>
</dbReference>
<dbReference type="GO" id="GO:0003700">
    <property type="term" value="F:DNA-binding transcription factor activity"/>
    <property type="evidence" value="ECO:0007669"/>
    <property type="project" value="InterPro"/>
</dbReference>
<evidence type="ECO:0000256" key="5">
    <source>
        <dbReference type="ARBA" id="ARBA00037357"/>
    </source>
</evidence>
<dbReference type="PROSITE" id="PS50949">
    <property type="entry name" value="HTH_GNTR"/>
    <property type="match status" value="1"/>
</dbReference>
<comment type="function">
    <text evidence="5">Transcriptional repressor for the pyruvate dehydrogenase complex genes aceEF and lpd.</text>
</comment>
<gene>
    <name evidence="8" type="ORF">DM558_03635</name>
</gene>
<dbReference type="Pfam" id="PF07729">
    <property type="entry name" value="FCD"/>
    <property type="match status" value="1"/>
</dbReference>
<dbReference type="Gene3D" id="1.10.10.10">
    <property type="entry name" value="Winged helix-like DNA-binding domain superfamily/Winged helix DNA-binding domain"/>
    <property type="match status" value="1"/>
</dbReference>
<dbReference type="CDD" id="cd07377">
    <property type="entry name" value="WHTH_GntR"/>
    <property type="match status" value="1"/>
</dbReference>
<evidence type="ECO:0000259" key="7">
    <source>
        <dbReference type="PROSITE" id="PS50949"/>
    </source>
</evidence>
<dbReference type="SUPFAM" id="SSF46785">
    <property type="entry name" value="Winged helix' DNA-binding domain"/>
    <property type="match status" value="1"/>
</dbReference>
<organism evidence="8 9">
    <name type="scientific">Entomomonas moraniae</name>
    <dbReference type="NCBI Taxonomy" id="2213226"/>
    <lineage>
        <taxon>Bacteria</taxon>
        <taxon>Pseudomonadati</taxon>
        <taxon>Pseudomonadota</taxon>
        <taxon>Gammaproteobacteria</taxon>
        <taxon>Pseudomonadales</taxon>
        <taxon>Pseudomonadaceae</taxon>
        <taxon>Entomomonas</taxon>
    </lineage>
</organism>
<reference evidence="9" key="1">
    <citation type="submission" date="2018-06" db="EMBL/GenBank/DDBJ databases">
        <title>Complete genome of Pseudomonas insecticola strain QZS01.</title>
        <authorList>
            <person name="Wang J."/>
            <person name="Su Q."/>
        </authorList>
    </citation>
    <scope>NUCLEOTIDE SEQUENCE [LARGE SCALE GENOMIC DNA]</scope>
    <source>
        <strain evidence="9">QZS01</strain>
    </source>
</reference>
<keyword evidence="1" id="KW-0678">Repressor</keyword>
<dbReference type="Pfam" id="PF00392">
    <property type="entry name" value="GntR"/>
    <property type="match status" value="1"/>
</dbReference>